<evidence type="ECO:0000313" key="2">
    <source>
        <dbReference type="Proteomes" id="UP000018817"/>
    </source>
</evidence>
<dbReference type="RefSeq" id="XP_008900093.1">
    <property type="nucleotide sequence ID" value="XM_008901845.1"/>
</dbReference>
<dbReference type="VEuPathDB" id="FungiDB:PPTG_07568"/>
<gene>
    <name evidence="1" type="ORF">PPTG_07568</name>
</gene>
<dbReference type="Proteomes" id="UP000018817">
    <property type="component" value="Unassembled WGS sequence"/>
</dbReference>
<organism evidence="1 2">
    <name type="scientific">Phytophthora nicotianae (strain INRA-310)</name>
    <name type="common">Phytophthora parasitica</name>
    <dbReference type="NCBI Taxonomy" id="761204"/>
    <lineage>
        <taxon>Eukaryota</taxon>
        <taxon>Sar</taxon>
        <taxon>Stramenopiles</taxon>
        <taxon>Oomycota</taxon>
        <taxon>Peronosporomycetes</taxon>
        <taxon>Peronosporales</taxon>
        <taxon>Peronosporaceae</taxon>
        <taxon>Phytophthora</taxon>
    </lineage>
</organism>
<reference evidence="1 2" key="2">
    <citation type="submission" date="2013-11" db="EMBL/GenBank/DDBJ databases">
        <title>The Genome Sequence of Phytophthora parasitica INRA-310.</title>
        <authorList>
            <consortium name="The Broad Institute Genomics Platform"/>
            <person name="Russ C."/>
            <person name="Tyler B."/>
            <person name="Panabieres F."/>
            <person name="Shan W."/>
            <person name="Tripathy S."/>
            <person name="Grunwald N."/>
            <person name="Machado M."/>
            <person name="Johnson C.S."/>
            <person name="Arredondo F."/>
            <person name="Hong C."/>
            <person name="Coffey M."/>
            <person name="Young S.K."/>
            <person name="Zeng Q."/>
            <person name="Gargeya S."/>
            <person name="Fitzgerald M."/>
            <person name="Abouelleil A."/>
            <person name="Alvarado L."/>
            <person name="Chapman S.B."/>
            <person name="Gainer-Dewar J."/>
            <person name="Goldberg J."/>
            <person name="Griggs A."/>
            <person name="Gujja S."/>
            <person name="Hansen M."/>
            <person name="Howarth C."/>
            <person name="Imamovic A."/>
            <person name="Ireland A."/>
            <person name="Larimer J."/>
            <person name="McCowan C."/>
            <person name="Murphy C."/>
            <person name="Pearson M."/>
            <person name="Poon T.W."/>
            <person name="Priest M."/>
            <person name="Roberts A."/>
            <person name="Saif S."/>
            <person name="Shea T."/>
            <person name="Sykes S."/>
            <person name="Wortman J."/>
            <person name="Nusbaum C."/>
            <person name="Birren B."/>
        </authorList>
    </citation>
    <scope>NUCLEOTIDE SEQUENCE [LARGE SCALE GENOMIC DNA]</scope>
    <source>
        <strain evidence="1 2">INRA-310</strain>
    </source>
</reference>
<dbReference type="GeneID" id="20177429"/>
<dbReference type="EMBL" id="KI669572">
    <property type="protein sequence ID" value="ETN14539.1"/>
    <property type="molecule type" value="Genomic_DNA"/>
</dbReference>
<dbReference type="AlphaFoldDB" id="W2QPV0"/>
<evidence type="ECO:0000313" key="1">
    <source>
        <dbReference type="EMBL" id="ETN14539.1"/>
    </source>
</evidence>
<accession>W2QPV0</accession>
<name>W2QPV0_PHYN3</name>
<sequence length="132" mass="14583">MNAVHEIVPASADIEGLAQELVACTPQQVFTDIDPDGSVISRAVQEHLHRSEDNDLALEHRTRQLLHYTHNLVRDTQAETGANPKQLVDAKMHAQHKPFGGLLQRALQGSHDHQATMQNAHAARTELFCATV</sequence>
<proteinExistence type="predicted"/>
<reference evidence="2" key="1">
    <citation type="submission" date="2011-12" db="EMBL/GenBank/DDBJ databases">
        <authorList>
            <consortium name="The Broad Institute Genome Sequencing Platform"/>
            <person name="Russ C."/>
            <person name="Tyler B."/>
            <person name="Panabieres F."/>
            <person name="Shan W."/>
            <person name="Tripathy S."/>
            <person name="Grunwald N."/>
            <person name="Machado M."/>
            <person name="Young S.K."/>
            <person name="Zeng Q."/>
            <person name="Gargeya S."/>
            <person name="Fitzgerald M."/>
            <person name="Haas B."/>
            <person name="Abouelleil A."/>
            <person name="Alvarado L."/>
            <person name="Arachchi H.M."/>
            <person name="Berlin A."/>
            <person name="Chapman S.B."/>
            <person name="Gearin G."/>
            <person name="Goldberg J."/>
            <person name="Griggs A."/>
            <person name="Gujja S."/>
            <person name="Hansen M."/>
            <person name="Heiman D."/>
            <person name="Howarth C."/>
            <person name="Larimer J."/>
            <person name="Lui A."/>
            <person name="MacDonald P.J.P."/>
            <person name="McCowen C."/>
            <person name="Montmayeur A."/>
            <person name="Murphy C."/>
            <person name="Neiman D."/>
            <person name="Pearson M."/>
            <person name="Priest M."/>
            <person name="Roberts A."/>
            <person name="Saif S."/>
            <person name="Shea T."/>
            <person name="Sisk P."/>
            <person name="Stolte C."/>
            <person name="Sykes S."/>
            <person name="Wortman J."/>
            <person name="Nusbaum C."/>
            <person name="Birren B."/>
        </authorList>
    </citation>
    <scope>NUCLEOTIDE SEQUENCE [LARGE SCALE GENOMIC DNA]</scope>
    <source>
        <strain evidence="2">INRA-310</strain>
    </source>
</reference>
<protein>
    <submittedName>
        <fullName evidence="1">Uncharacterized protein</fullName>
    </submittedName>
</protein>